<accession>A0A151KVR4</accession>
<dbReference type="AlphaFoldDB" id="A0A151KVR4"/>
<dbReference type="Pfam" id="PF22011">
    <property type="entry name" value="DUF6931"/>
    <property type="match status" value="1"/>
</dbReference>
<protein>
    <submittedName>
        <fullName evidence="1">Twin-arginine translocation pathway signal</fullName>
    </submittedName>
</protein>
<dbReference type="EMBL" id="LOBR01000049">
    <property type="protein sequence ID" value="KYN87197.1"/>
    <property type="molecule type" value="Genomic_DNA"/>
</dbReference>
<evidence type="ECO:0000313" key="1">
    <source>
        <dbReference type="EMBL" id="KYN87197.1"/>
    </source>
</evidence>
<proteinExistence type="predicted"/>
<evidence type="ECO:0000313" key="2">
    <source>
        <dbReference type="Proteomes" id="UP000075346"/>
    </source>
</evidence>
<gene>
    <name evidence="1" type="ORF">ATY37_18245</name>
</gene>
<dbReference type="Proteomes" id="UP000075346">
    <property type="component" value="Unassembled WGS sequence"/>
</dbReference>
<name>A0A151KVR4_9VIBR</name>
<organism evidence="1 2">
    <name type="scientific">Vibrio cidicii</name>
    <dbReference type="NCBI Taxonomy" id="1763883"/>
    <lineage>
        <taxon>Bacteria</taxon>
        <taxon>Pseudomonadati</taxon>
        <taxon>Pseudomonadota</taxon>
        <taxon>Gammaproteobacteria</taxon>
        <taxon>Vibrionales</taxon>
        <taxon>Vibrionaceae</taxon>
        <taxon>Vibrio</taxon>
    </lineage>
</organism>
<dbReference type="InterPro" id="IPR053855">
    <property type="entry name" value="DUF6931"/>
</dbReference>
<comment type="caution">
    <text evidence="1">The sequence shown here is derived from an EMBL/GenBank/DDBJ whole genome shotgun (WGS) entry which is preliminary data.</text>
</comment>
<dbReference type="RefSeq" id="WP_061897345.1">
    <property type="nucleotide sequence ID" value="NZ_LOBR01000049.1"/>
</dbReference>
<sequence>MKLLKVPHESAQAILNLYEASPALLALLSEAHTPYQLIQAAIEQSLFADAITFLAHGLPVREAVWWASNCAASRHDWTEEELGAIRAAKAWVHTPDETSRRFAEEMAKISGLQTGAGWTAQAAFWSGGSMTTASDPVVPPPPYLYAQAVAGCINLSAVLPNGEHAEQRYHTFLEMGLNIAQGGNGQQ</sequence>
<reference evidence="2" key="1">
    <citation type="submission" date="2015-12" db="EMBL/GenBank/DDBJ databases">
        <authorList>
            <person name="Shamseldin A."/>
            <person name="Moawad H."/>
            <person name="Abd El-Rahim W.M."/>
            <person name="Sadowsky M.J."/>
        </authorList>
    </citation>
    <scope>NUCLEOTIDE SEQUENCE [LARGE SCALE GENOMIC DNA]</scope>
    <source>
        <strain evidence="2">2538-88</strain>
    </source>
</reference>